<dbReference type="AlphaFoldDB" id="A0A7U7GCM0"/>
<dbReference type="Proteomes" id="UP000019184">
    <property type="component" value="Unassembled WGS sequence"/>
</dbReference>
<organism evidence="2 3">
    <name type="scientific">Candidatus Contendobacter odensis Run_B_J11</name>
    <dbReference type="NCBI Taxonomy" id="1400861"/>
    <lineage>
        <taxon>Bacteria</taxon>
        <taxon>Pseudomonadati</taxon>
        <taxon>Pseudomonadota</taxon>
        <taxon>Gammaproteobacteria</taxon>
        <taxon>Candidatus Competibacteraceae</taxon>
        <taxon>Candidatus Contendibacter</taxon>
    </lineage>
</organism>
<dbReference type="RefSeq" id="WP_051497832.1">
    <property type="nucleotide sequence ID" value="NZ_CBTK010000229.1"/>
</dbReference>
<keyword evidence="3" id="KW-1185">Reference proteome</keyword>
<dbReference type="InterPro" id="IPR025668">
    <property type="entry name" value="Tnp_DDE_dom"/>
</dbReference>
<sequence>MKSGESLHRAGLPEFQLDLAAGQATCPVGQVIPITPGKTACFPAAACEACPLRSQCTSRKSGGRTLTIHLQEDLWQRLQVLPTTVEGRAALRERVGVEHGLAHISQRQGNEARYCGTRKNTYHLRRVCAIQNLERAQALTEQAANDAEPFERLAA</sequence>
<evidence type="ECO:0000313" key="2">
    <source>
        <dbReference type="EMBL" id="CDH45953.1"/>
    </source>
</evidence>
<evidence type="ECO:0000259" key="1">
    <source>
        <dbReference type="Pfam" id="PF13751"/>
    </source>
</evidence>
<protein>
    <submittedName>
        <fullName evidence="2">Transposase</fullName>
    </submittedName>
</protein>
<proteinExistence type="predicted"/>
<dbReference type="Pfam" id="PF13751">
    <property type="entry name" value="DDE_Tnp_1_6"/>
    <property type="match status" value="1"/>
</dbReference>
<reference evidence="2 3" key="1">
    <citation type="journal article" date="2014" name="ISME J.">
        <title>Candidatus Competibacter-lineage genomes retrieved from metagenomes reveal functional metabolic diversity.</title>
        <authorList>
            <person name="McIlroy S.J."/>
            <person name="Albertsen M."/>
            <person name="Andresen E.K."/>
            <person name="Saunders A.M."/>
            <person name="Kristiansen R."/>
            <person name="Stokholm-Bjerregaard M."/>
            <person name="Nielsen K.L."/>
            <person name="Nielsen P.H."/>
        </authorList>
    </citation>
    <scope>NUCLEOTIDE SEQUENCE [LARGE SCALE GENOMIC DNA]</scope>
    <source>
        <strain evidence="2 3">Run_B_J11</strain>
    </source>
</reference>
<comment type="caution">
    <text evidence="2">The sequence shown here is derived from an EMBL/GenBank/DDBJ whole genome shotgun (WGS) entry which is preliminary data.</text>
</comment>
<accession>A0A7U7GCM0</accession>
<gene>
    <name evidence="2" type="ORF">BN874_3040002</name>
</gene>
<dbReference type="EMBL" id="CBTK010000229">
    <property type="protein sequence ID" value="CDH45953.1"/>
    <property type="molecule type" value="Genomic_DNA"/>
</dbReference>
<feature type="domain" description="Transposase DDE" evidence="1">
    <location>
        <begin position="40"/>
        <end position="135"/>
    </location>
</feature>
<dbReference type="OrthoDB" id="5492971at2"/>
<evidence type="ECO:0000313" key="3">
    <source>
        <dbReference type="Proteomes" id="UP000019184"/>
    </source>
</evidence>
<name>A0A7U7GCM0_9GAMM</name>